<comment type="similarity">
    <text evidence="1">Belongs to the ATP-dependent AMP-binding enzyme family.</text>
</comment>
<dbReference type="InterPro" id="IPR045851">
    <property type="entry name" value="AMP-bd_C_sf"/>
</dbReference>
<dbReference type="Proteomes" id="UP000600139">
    <property type="component" value="Unassembled WGS sequence"/>
</dbReference>
<name>A0A934R9C7_9BACT</name>
<proteinExistence type="inferred from homology"/>
<feature type="domain" description="AMP-dependent synthetase/ligase" evidence="2">
    <location>
        <begin position="83"/>
        <end position="281"/>
    </location>
</feature>
<dbReference type="Pfam" id="PF00501">
    <property type="entry name" value="AMP-binding"/>
    <property type="match status" value="1"/>
</dbReference>
<evidence type="ECO:0000256" key="1">
    <source>
        <dbReference type="ARBA" id="ARBA00006432"/>
    </source>
</evidence>
<dbReference type="SUPFAM" id="SSF56801">
    <property type="entry name" value="Acetyl-CoA synthetase-like"/>
    <property type="match status" value="1"/>
</dbReference>
<dbReference type="RefSeq" id="WP_200352537.1">
    <property type="nucleotide sequence ID" value="NZ_BAABHZ010000001.1"/>
</dbReference>
<dbReference type="GO" id="GO:0006631">
    <property type="term" value="P:fatty acid metabolic process"/>
    <property type="evidence" value="ECO:0007669"/>
    <property type="project" value="TreeGrafter"/>
</dbReference>
<organism evidence="3 4">
    <name type="scientific">Luteolibacter yonseiensis</name>
    <dbReference type="NCBI Taxonomy" id="1144680"/>
    <lineage>
        <taxon>Bacteria</taxon>
        <taxon>Pseudomonadati</taxon>
        <taxon>Verrucomicrobiota</taxon>
        <taxon>Verrucomicrobiia</taxon>
        <taxon>Verrucomicrobiales</taxon>
        <taxon>Verrucomicrobiaceae</taxon>
        <taxon>Luteolibacter</taxon>
    </lineage>
</organism>
<dbReference type="Gene3D" id="3.30.300.30">
    <property type="match status" value="1"/>
</dbReference>
<dbReference type="GO" id="GO:0031956">
    <property type="term" value="F:medium-chain fatty acid-CoA ligase activity"/>
    <property type="evidence" value="ECO:0007669"/>
    <property type="project" value="TreeGrafter"/>
</dbReference>
<dbReference type="Gene3D" id="3.40.50.12780">
    <property type="entry name" value="N-terminal domain of ligase-like"/>
    <property type="match status" value="1"/>
</dbReference>
<accession>A0A934R9C7</accession>
<dbReference type="AlphaFoldDB" id="A0A934R9C7"/>
<evidence type="ECO:0000313" key="3">
    <source>
        <dbReference type="EMBL" id="MBK1817600.1"/>
    </source>
</evidence>
<comment type="caution">
    <text evidence="3">The sequence shown here is derived from an EMBL/GenBank/DDBJ whole genome shotgun (WGS) entry which is preliminary data.</text>
</comment>
<gene>
    <name evidence="3" type="ORF">JIN84_18420</name>
</gene>
<evidence type="ECO:0000259" key="2">
    <source>
        <dbReference type="Pfam" id="PF00501"/>
    </source>
</evidence>
<reference evidence="3" key="1">
    <citation type="submission" date="2021-01" db="EMBL/GenBank/DDBJ databases">
        <title>Modified the classification status of verrucomicrobia.</title>
        <authorList>
            <person name="Feng X."/>
        </authorList>
    </citation>
    <scope>NUCLEOTIDE SEQUENCE</scope>
    <source>
        <strain evidence="3">JCM 18052</strain>
    </source>
</reference>
<dbReference type="InterPro" id="IPR000873">
    <property type="entry name" value="AMP-dep_synth/lig_dom"/>
</dbReference>
<protein>
    <submittedName>
        <fullName evidence="3">AMP-binding protein</fullName>
    </submittedName>
</protein>
<dbReference type="InterPro" id="IPR042099">
    <property type="entry name" value="ANL_N_sf"/>
</dbReference>
<keyword evidence="4" id="KW-1185">Reference proteome</keyword>
<evidence type="ECO:0000313" key="4">
    <source>
        <dbReference type="Proteomes" id="UP000600139"/>
    </source>
</evidence>
<dbReference type="PANTHER" id="PTHR43201">
    <property type="entry name" value="ACYL-COA SYNTHETASE"/>
    <property type="match status" value="1"/>
</dbReference>
<dbReference type="EMBL" id="JAENIK010000012">
    <property type="protein sequence ID" value="MBK1817600.1"/>
    <property type="molecule type" value="Genomic_DNA"/>
</dbReference>
<dbReference type="PANTHER" id="PTHR43201:SF8">
    <property type="entry name" value="ACYL-COA SYNTHETASE FAMILY MEMBER 3"/>
    <property type="match status" value="1"/>
</dbReference>
<sequence>MPYHRWLETSRRFASRPAIYEGGNVLTFSDLAALVESAPPANGPVIARSGEMDFFVGILRAWRDGQAVIPVERDAPEPMLNGEIPEETCLVKYTPGASGIPRGIFLNASQVIADGDRLHAAMGLSPEVPNLSVISLAHSYGFSNVVLPMILHGVPIHIAPVPFPRVIEEIFKRHTALVLPAVPSMWRAWHRAGILRGAPITLALSAGAPLPLALENEVFSSSGLKIRNFYGASECGGISLDLSDKPRESATDVGTPLPGVSVEVGRDGRLLVKSSGVAIGYDSHREDDLLENGSYLTRDLGFLDPSDRLHLTGTLGGAINVAGRKVSPAKVEAAILSTGLVRRVKVHGVASNDPERNAEIAAEVEVMENVTLYQLKSASSEKLQTWELPRQWVVRG</sequence>